<dbReference type="EMBL" id="CAJNXB010003098">
    <property type="protein sequence ID" value="CAF3295717.1"/>
    <property type="molecule type" value="Genomic_DNA"/>
</dbReference>
<dbReference type="GO" id="GO:0008270">
    <property type="term" value="F:zinc ion binding"/>
    <property type="evidence" value="ECO:0007669"/>
    <property type="project" value="UniProtKB-KW"/>
</dbReference>
<keyword evidence="2" id="KW-0479">Metal-binding</keyword>
<feature type="compositionally biased region" description="Polar residues" evidence="8">
    <location>
        <begin position="122"/>
        <end position="135"/>
    </location>
</feature>
<comment type="subcellular location">
    <subcellularLocation>
        <location evidence="1">Nucleus</location>
    </subcellularLocation>
</comment>
<feature type="region of interest" description="Disordered" evidence="8">
    <location>
        <begin position="119"/>
        <end position="172"/>
    </location>
</feature>
<evidence type="ECO:0000256" key="5">
    <source>
        <dbReference type="ARBA" id="ARBA00022833"/>
    </source>
</evidence>
<evidence type="ECO:0000259" key="9">
    <source>
        <dbReference type="PROSITE" id="PS50157"/>
    </source>
</evidence>
<dbReference type="GO" id="GO:0005634">
    <property type="term" value="C:nucleus"/>
    <property type="evidence" value="ECO:0007669"/>
    <property type="project" value="UniProtKB-SubCell"/>
</dbReference>
<feature type="region of interest" description="Disordered" evidence="8">
    <location>
        <begin position="436"/>
        <end position="455"/>
    </location>
</feature>
<keyword evidence="6" id="KW-0539">Nucleus</keyword>
<protein>
    <recommendedName>
        <fullName evidence="9">C2H2-type domain-containing protein</fullName>
    </recommendedName>
</protein>
<evidence type="ECO:0000256" key="4">
    <source>
        <dbReference type="ARBA" id="ARBA00022771"/>
    </source>
</evidence>
<evidence type="ECO:0000313" key="10">
    <source>
        <dbReference type="EMBL" id="CAF3295717.1"/>
    </source>
</evidence>
<organism evidence="10 11">
    <name type="scientific">Rotaria socialis</name>
    <dbReference type="NCBI Taxonomy" id="392032"/>
    <lineage>
        <taxon>Eukaryota</taxon>
        <taxon>Metazoa</taxon>
        <taxon>Spiralia</taxon>
        <taxon>Gnathifera</taxon>
        <taxon>Rotifera</taxon>
        <taxon>Eurotatoria</taxon>
        <taxon>Bdelloidea</taxon>
        <taxon>Philodinida</taxon>
        <taxon>Philodinidae</taxon>
        <taxon>Rotaria</taxon>
    </lineage>
</organism>
<feature type="domain" description="C2H2-type" evidence="9">
    <location>
        <begin position="369"/>
        <end position="397"/>
    </location>
</feature>
<feature type="compositionally biased region" description="Polar residues" evidence="8">
    <location>
        <begin position="445"/>
        <end position="455"/>
    </location>
</feature>
<dbReference type="PANTHER" id="PTHR10032">
    <property type="entry name" value="ZINC FINGER PROTEIN WITH KRAB AND SCAN DOMAINS"/>
    <property type="match status" value="1"/>
</dbReference>
<dbReference type="AlphaFoldDB" id="A0A817SLK0"/>
<evidence type="ECO:0000256" key="8">
    <source>
        <dbReference type="SAM" id="MobiDB-lite"/>
    </source>
</evidence>
<dbReference type="Gene3D" id="3.30.160.60">
    <property type="entry name" value="Classic Zinc Finger"/>
    <property type="match status" value="1"/>
</dbReference>
<dbReference type="GO" id="GO:0000978">
    <property type="term" value="F:RNA polymerase II cis-regulatory region sequence-specific DNA binding"/>
    <property type="evidence" value="ECO:0007669"/>
    <property type="project" value="TreeGrafter"/>
</dbReference>
<keyword evidence="4 7" id="KW-0863">Zinc-finger</keyword>
<feature type="compositionally biased region" description="Acidic residues" evidence="8">
    <location>
        <begin position="138"/>
        <end position="148"/>
    </location>
</feature>
<proteinExistence type="predicted"/>
<comment type="caution">
    <text evidence="10">The sequence shown here is derived from an EMBL/GenBank/DDBJ whole genome shotgun (WGS) entry which is preliminary data.</text>
</comment>
<dbReference type="PROSITE" id="PS00028">
    <property type="entry name" value="ZINC_FINGER_C2H2_1"/>
    <property type="match status" value="2"/>
</dbReference>
<evidence type="ECO:0000313" key="11">
    <source>
        <dbReference type="Proteomes" id="UP000663825"/>
    </source>
</evidence>
<dbReference type="GO" id="GO:0000981">
    <property type="term" value="F:DNA-binding transcription factor activity, RNA polymerase II-specific"/>
    <property type="evidence" value="ECO:0007669"/>
    <property type="project" value="TreeGrafter"/>
</dbReference>
<dbReference type="Proteomes" id="UP000663825">
    <property type="component" value="Unassembled WGS sequence"/>
</dbReference>
<dbReference type="PROSITE" id="PS50157">
    <property type="entry name" value="ZINC_FINGER_C2H2_2"/>
    <property type="match status" value="2"/>
</dbReference>
<dbReference type="SMART" id="SM00355">
    <property type="entry name" value="ZnF_C2H2"/>
    <property type="match status" value="2"/>
</dbReference>
<evidence type="ECO:0000256" key="1">
    <source>
        <dbReference type="ARBA" id="ARBA00004123"/>
    </source>
</evidence>
<keyword evidence="5" id="KW-0862">Zinc</keyword>
<feature type="compositionally biased region" description="Polar residues" evidence="8">
    <location>
        <begin position="154"/>
        <end position="163"/>
    </location>
</feature>
<dbReference type="OrthoDB" id="8117402at2759"/>
<dbReference type="InterPro" id="IPR036236">
    <property type="entry name" value="Znf_C2H2_sf"/>
</dbReference>
<evidence type="ECO:0000256" key="2">
    <source>
        <dbReference type="ARBA" id="ARBA00022723"/>
    </source>
</evidence>
<gene>
    <name evidence="10" type="ORF">TIS948_LOCUS17896</name>
</gene>
<name>A0A817SLK0_9BILA</name>
<keyword evidence="3" id="KW-0677">Repeat</keyword>
<reference evidence="10" key="1">
    <citation type="submission" date="2021-02" db="EMBL/GenBank/DDBJ databases">
        <authorList>
            <person name="Nowell W R."/>
        </authorList>
    </citation>
    <scope>NUCLEOTIDE SEQUENCE</scope>
</reference>
<dbReference type="SUPFAM" id="SSF57667">
    <property type="entry name" value="beta-beta-alpha zinc fingers"/>
    <property type="match status" value="1"/>
</dbReference>
<dbReference type="PANTHER" id="PTHR10032:SF271">
    <property type="entry name" value="RH12261P-RELATED"/>
    <property type="match status" value="1"/>
</dbReference>
<evidence type="ECO:0000256" key="7">
    <source>
        <dbReference type="PROSITE-ProRule" id="PRU00042"/>
    </source>
</evidence>
<dbReference type="InterPro" id="IPR027756">
    <property type="entry name" value="Ovo-like"/>
</dbReference>
<accession>A0A817SLK0</accession>
<feature type="domain" description="C2H2-type" evidence="9">
    <location>
        <begin position="398"/>
        <end position="421"/>
    </location>
</feature>
<dbReference type="InterPro" id="IPR013087">
    <property type="entry name" value="Znf_C2H2_type"/>
</dbReference>
<evidence type="ECO:0000256" key="6">
    <source>
        <dbReference type="ARBA" id="ARBA00023242"/>
    </source>
</evidence>
<sequence>MYIFNTKTSRCSLCYALLSTNTNPTSSTVTYSSSSLNRRYATRCSISSIERLISSSIKFERLWRKNENGLINNRSICFRCCGTIRQIEQIQNDIEQLNNDKKLLMNKIKHNLSKRAHILQGQRHQNNSFLTNHQESPLYEDDDTEEGEEKPRTVITTNGNGHSSPLIIPPPTTLVGAKRRKCNIAHKINLENKPIESPFLSFNHLKQSNTAIAQPTTKFLSPNLIFDSQSSKHHRSNLFSSDTAIAQPTTKFLSPNLIFDSQSSKHHRSNLFSSGINGHDLANLSFGSSYKPLALTNTSSSSSTTTPQFLDPATGALIAIVSNPHHAALLAQQHQQILKSSSSISPSSIDTIVDHEIISTKPTPLPKKFPCLLCGRDFSNKSNLNRHHSIVHVALRNFECIRCPKKFKLRQGLKTHMQRCHGVNADEPTFVLQKHRLHNHHHHPSSPQVIAQTNK</sequence>
<evidence type="ECO:0000256" key="3">
    <source>
        <dbReference type="ARBA" id="ARBA00022737"/>
    </source>
</evidence>